<proteinExistence type="predicted"/>
<keyword evidence="2" id="KW-1185">Reference proteome</keyword>
<dbReference type="Proteomes" id="UP000789572">
    <property type="component" value="Unassembled WGS sequence"/>
</dbReference>
<dbReference type="EMBL" id="CAJVPJ010000409">
    <property type="protein sequence ID" value="CAG8521865.1"/>
    <property type="molecule type" value="Genomic_DNA"/>
</dbReference>
<name>A0A9N9A9M0_9GLOM</name>
<comment type="caution">
    <text evidence="1">The sequence shown here is derived from an EMBL/GenBank/DDBJ whole genome shotgun (WGS) entry which is preliminary data.</text>
</comment>
<sequence>MPDWYKDEWLKIVVAMGPLATQDFKVMTGVEIDKWLKKWAREKWYELRSLNAPRYNNEFSYGENDWPKITRWAERVTGQFLDAFEFVHNPLVRHNCNEREWTGNYIAPLIQGVLMLYGSLCVPW</sequence>
<organism evidence="1 2">
    <name type="scientific">Paraglomus occultum</name>
    <dbReference type="NCBI Taxonomy" id="144539"/>
    <lineage>
        <taxon>Eukaryota</taxon>
        <taxon>Fungi</taxon>
        <taxon>Fungi incertae sedis</taxon>
        <taxon>Mucoromycota</taxon>
        <taxon>Glomeromycotina</taxon>
        <taxon>Glomeromycetes</taxon>
        <taxon>Paraglomerales</taxon>
        <taxon>Paraglomeraceae</taxon>
        <taxon>Paraglomus</taxon>
    </lineage>
</organism>
<accession>A0A9N9A9M0</accession>
<evidence type="ECO:0000313" key="1">
    <source>
        <dbReference type="EMBL" id="CAG8521865.1"/>
    </source>
</evidence>
<evidence type="ECO:0000313" key="2">
    <source>
        <dbReference type="Proteomes" id="UP000789572"/>
    </source>
</evidence>
<dbReference type="OrthoDB" id="2430144at2759"/>
<gene>
    <name evidence="1" type="ORF">POCULU_LOCUS3615</name>
</gene>
<dbReference type="AlphaFoldDB" id="A0A9N9A9M0"/>
<reference evidence="1" key="1">
    <citation type="submission" date="2021-06" db="EMBL/GenBank/DDBJ databases">
        <authorList>
            <person name="Kallberg Y."/>
            <person name="Tangrot J."/>
            <person name="Rosling A."/>
        </authorList>
    </citation>
    <scope>NUCLEOTIDE SEQUENCE</scope>
    <source>
        <strain evidence="1">IA702</strain>
    </source>
</reference>
<protein>
    <submittedName>
        <fullName evidence="1">10602_t:CDS:1</fullName>
    </submittedName>
</protein>